<keyword evidence="6" id="KW-1185">Reference proteome</keyword>
<gene>
    <name evidence="5" type="ORF">MPUL_14820</name>
</gene>
<dbReference type="Proteomes" id="UP000467252">
    <property type="component" value="Chromosome"/>
</dbReference>
<proteinExistence type="predicted"/>
<accession>A0A7I7UFT1</accession>
<evidence type="ECO:0000313" key="5">
    <source>
        <dbReference type="EMBL" id="BBY80324.1"/>
    </source>
</evidence>
<protein>
    <recommendedName>
        <fullName evidence="7">Mce associated membrane protein</fullName>
    </recommendedName>
</protein>
<feature type="region of interest" description="Disordered" evidence="3">
    <location>
        <begin position="1"/>
        <end position="45"/>
    </location>
</feature>
<keyword evidence="4" id="KW-0812">Transmembrane</keyword>
<dbReference type="RefSeq" id="WP_179962034.1">
    <property type="nucleotide sequence ID" value="NZ_AP022599.1"/>
</dbReference>
<evidence type="ECO:0000256" key="1">
    <source>
        <dbReference type="ARBA" id="ARBA00004370"/>
    </source>
</evidence>
<evidence type="ECO:0000313" key="6">
    <source>
        <dbReference type="Proteomes" id="UP000467252"/>
    </source>
</evidence>
<dbReference type="PANTHER" id="PTHR37042:SF4">
    <property type="entry name" value="OUTER MEMBRANE PROTEIN RV1973"/>
    <property type="match status" value="1"/>
</dbReference>
<keyword evidence="2 4" id="KW-0472">Membrane</keyword>
<evidence type="ECO:0000256" key="3">
    <source>
        <dbReference type="SAM" id="MobiDB-lite"/>
    </source>
</evidence>
<evidence type="ECO:0000256" key="2">
    <source>
        <dbReference type="ARBA" id="ARBA00023136"/>
    </source>
</evidence>
<dbReference type="AlphaFoldDB" id="A0A7I7UFT1"/>
<reference evidence="5 6" key="1">
    <citation type="journal article" date="2019" name="Emerg. Microbes Infect.">
        <title>Comprehensive subspecies identification of 175 nontuberculous mycobacteria species based on 7547 genomic profiles.</title>
        <authorList>
            <person name="Matsumoto Y."/>
            <person name="Kinjo T."/>
            <person name="Motooka D."/>
            <person name="Nabeya D."/>
            <person name="Jung N."/>
            <person name="Uechi K."/>
            <person name="Horii T."/>
            <person name="Iida T."/>
            <person name="Fujita J."/>
            <person name="Nakamura S."/>
        </authorList>
    </citation>
    <scope>NUCLEOTIDE SEQUENCE [LARGE SCALE GENOMIC DNA]</scope>
    <source>
        <strain evidence="5 6">JCM 6370</strain>
    </source>
</reference>
<dbReference type="PANTHER" id="PTHR37042">
    <property type="entry name" value="OUTER MEMBRANE PROTEIN RV1973"/>
    <property type="match status" value="1"/>
</dbReference>
<organism evidence="5 6">
    <name type="scientific">Mycolicibacterium pulveris</name>
    <name type="common">Mycobacterium pulveris</name>
    <dbReference type="NCBI Taxonomy" id="36813"/>
    <lineage>
        <taxon>Bacteria</taxon>
        <taxon>Bacillati</taxon>
        <taxon>Actinomycetota</taxon>
        <taxon>Actinomycetes</taxon>
        <taxon>Mycobacteriales</taxon>
        <taxon>Mycobacteriaceae</taxon>
        <taxon>Mycolicibacterium</taxon>
    </lineage>
</organism>
<sequence>MTTREDVSTVDTPEDTEATTTGPETDAGSEDAQPQSDSPPRRWLRHPTRRTVALGAGAALLVASLATSAVLAVKLSERQAIDNAGQQALAAAQQYAIILTTVDGAKLDENFAAVLDGATGEFKEMYSESSNQLKQVLIDNEARADGKVIAAGIKSATKDKVEVMLFLDQAVSNKLNPEPRLDRNRIIITMDKVDGRWLASDVVLP</sequence>
<keyword evidence="4" id="KW-1133">Transmembrane helix</keyword>
<dbReference type="EMBL" id="AP022599">
    <property type="protein sequence ID" value="BBY80324.1"/>
    <property type="molecule type" value="Genomic_DNA"/>
</dbReference>
<comment type="subcellular location">
    <subcellularLocation>
        <location evidence="1">Membrane</location>
    </subcellularLocation>
</comment>
<evidence type="ECO:0000256" key="4">
    <source>
        <dbReference type="SAM" id="Phobius"/>
    </source>
</evidence>
<dbReference type="GO" id="GO:0016020">
    <property type="term" value="C:membrane"/>
    <property type="evidence" value="ECO:0007669"/>
    <property type="project" value="UniProtKB-SubCell"/>
</dbReference>
<feature type="transmembrane region" description="Helical" evidence="4">
    <location>
        <begin position="51"/>
        <end position="73"/>
    </location>
</feature>
<name>A0A7I7UFT1_MYCPV</name>
<evidence type="ECO:0008006" key="7">
    <source>
        <dbReference type="Google" id="ProtNLM"/>
    </source>
</evidence>